<evidence type="ECO:0000256" key="2">
    <source>
        <dbReference type="SAM" id="Phobius"/>
    </source>
</evidence>
<dbReference type="OMA" id="IWASIDL"/>
<feature type="region of interest" description="Disordered" evidence="1">
    <location>
        <begin position="50"/>
        <end position="139"/>
    </location>
</feature>
<feature type="compositionally biased region" description="Polar residues" evidence="1">
    <location>
        <begin position="124"/>
        <end position="139"/>
    </location>
</feature>
<dbReference type="InParanoid" id="G0N8B8"/>
<sequence>MVFIEHLRGGTPRPTTTVSPILCLMNWNDEQCRQFKSYIPKFASNFDAPRHAPQVPSSPSYDYEEGGVESGNQEEKKKENDHGIADRSMNDVSGETTGFFSPVLPTVADIPPSTRQSEPETTRKTPSPKMTQSPTTTTLPVFFLSQITDGDESEDEFDGSGDDLFGGDGVGITAATQPSVKSTTSIPVVTKVLTTTTSTIAPSSTHRSTVLPRPYASVKEAAEQNPDYLGSSIWNQVDTLPEPMVTGPAWRTNKSLTTTATTQETTTTKKNRKTTTTTTTTTSATTTTRFRPNYDIDNEVTALITSSLAPQKTRPKSTPHFTVYPVRPTTPMGDTITTTMQAATVTDFPRTPLIMCSSLAVIIAIAAVVFFVFKCRQNPPNSEHYTMAMKSQSGYTAIAPELSPPMNHDRSNDSCTQPLLAKPHINGNGYEPLKGAVIANGNGATATMMRNGNGNGVAKKKDFKEWYV</sequence>
<dbReference type="OrthoDB" id="5863059at2759"/>
<keyword evidence="2" id="KW-0472">Membrane</keyword>
<gene>
    <name evidence="3" type="primary">Cbn-nrx-1</name>
    <name evidence="3" type="ORF">CAEBREN_10345</name>
</gene>
<keyword evidence="2" id="KW-1133">Transmembrane helix</keyword>
<protein>
    <submittedName>
        <fullName evidence="3">CBN-NRX-1 protein</fullName>
    </submittedName>
</protein>
<reference evidence="4" key="1">
    <citation type="submission" date="2011-07" db="EMBL/GenBank/DDBJ databases">
        <authorList>
            <consortium name="Caenorhabditis brenneri Sequencing and Analysis Consortium"/>
            <person name="Wilson R.K."/>
        </authorList>
    </citation>
    <scope>NUCLEOTIDE SEQUENCE [LARGE SCALE GENOMIC DNA]</scope>
    <source>
        <strain evidence="4">PB2801</strain>
    </source>
</reference>
<feature type="transmembrane region" description="Helical" evidence="2">
    <location>
        <begin position="352"/>
        <end position="373"/>
    </location>
</feature>
<dbReference type="STRING" id="135651.G0N8B8"/>
<evidence type="ECO:0000256" key="1">
    <source>
        <dbReference type="SAM" id="MobiDB-lite"/>
    </source>
</evidence>
<accession>G0N8B8</accession>
<feature type="region of interest" description="Disordered" evidence="1">
    <location>
        <begin position="257"/>
        <end position="284"/>
    </location>
</feature>
<feature type="compositionally biased region" description="Basic and acidic residues" evidence="1">
    <location>
        <begin position="73"/>
        <end position="89"/>
    </location>
</feature>
<feature type="region of interest" description="Disordered" evidence="1">
    <location>
        <begin position="309"/>
        <end position="329"/>
    </location>
</feature>
<keyword evidence="4" id="KW-1185">Reference proteome</keyword>
<dbReference type="EMBL" id="GL379850">
    <property type="protein sequence ID" value="EGT55213.1"/>
    <property type="molecule type" value="Genomic_DNA"/>
</dbReference>
<keyword evidence="2" id="KW-0812">Transmembrane</keyword>
<dbReference type="Proteomes" id="UP000008068">
    <property type="component" value="Unassembled WGS sequence"/>
</dbReference>
<dbReference type="AlphaFoldDB" id="G0N8B8"/>
<evidence type="ECO:0000313" key="4">
    <source>
        <dbReference type="Proteomes" id="UP000008068"/>
    </source>
</evidence>
<organism evidence="4">
    <name type="scientific">Caenorhabditis brenneri</name>
    <name type="common">Nematode worm</name>
    <dbReference type="NCBI Taxonomy" id="135651"/>
    <lineage>
        <taxon>Eukaryota</taxon>
        <taxon>Metazoa</taxon>
        <taxon>Ecdysozoa</taxon>
        <taxon>Nematoda</taxon>
        <taxon>Chromadorea</taxon>
        <taxon>Rhabditida</taxon>
        <taxon>Rhabditina</taxon>
        <taxon>Rhabditomorpha</taxon>
        <taxon>Rhabditoidea</taxon>
        <taxon>Rhabditidae</taxon>
        <taxon>Peloderinae</taxon>
        <taxon>Caenorhabditis</taxon>
    </lineage>
</organism>
<proteinExistence type="predicted"/>
<dbReference type="HOGENOM" id="CLU_047306_0_0_1"/>
<evidence type="ECO:0000313" key="3">
    <source>
        <dbReference type="EMBL" id="EGT55213.1"/>
    </source>
</evidence>
<dbReference type="eggNOG" id="KOG3514">
    <property type="taxonomic scope" value="Eukaryota"/>
</dbReference>
<name>G0N8B8_CAEBE</name>
<feature type="compositionally biased region" description="Polar residues" evidence="1">
    <location>
        <begin position="90"/>
        <end position="99"/>
    </location>
</feature>